<evidence type="ECO:0000256" key="2">
    <source>
        <dbReference type="PIRSR" id="PIRSR601310-3"/>
    </source>
</evidence>
<dbReference type="PANTHER" id="PTHR46648:SF1">
    <property type="entry name" value="ADENOSINE 5'-MONOPHOSPHORAMIDASE HNT1"/>
    <property type="match status" value="1"/>
</dbReference>
<evidence type="ECO:0000256" key="3">
    <source>
        <dbReference type="PROSITE-ProRule" id="PRU00464"/>
    </source>
</evidence>
<reference evidence="5 6" key="1">
    <citation type="journal article" date="2016" name="Nat. Commun.">
        <title>Thousands of microbial genomes shed light on interconnected biogeochemical processes in an aquifer system.</title>
        <authorList>
            <person name="Anantharaman K."/>
            <person name="Brown C.T."/>
            <person name="Hug L.A."/>
            <person name="Sharon I."/>
            <person name="Castelle C.J."/>
            <person name="Probst A.J."/>
            <person name="Thomas B.C."/>
            <person name="Singh A."/>
            <person name="Wilkins M.J."/>
            <person name="Karaoz U."/>
            <person name="Brodie E.L."/>
            <person name="Williams K.H."/>
            <person name="Hubbard S.S."/>
            <person name="Banfield J.F."/>
        </authorList>
    </citation>
    <scope>NUCLEOTIDE SEQUENCE [LARGE SCALE GENOMIC DNA]</scope>
</reference>
<dbReference type="Proteomes" id="UP000176803">
    <property type="component" value="Unassembled WGS sequence"/>
</dbReference>
<dbReference type="SUPFAM" id="SSF54197">
    <property type="entry name" value="HIT-like"/>
    <property type="match status" value="1"/>
</dbReference>
<dbReference type="GO" id="GO:0009117">
    <property type="term" value="P:nucleotide metabolic process"/>
    <property type="evidence" value="ECO:0007669"/>
    <property type="project" value="TreeGrafter"/>
</dbReference>
<protein>
    <recommendedName>
        <fullName evidence="4">HIT domain-containing protein</fullName>
    </recommendedName>
</protein>
<feature type="domain" description="HIT" evidence="4">
    <location>
        <begin position="5"/>
        <end position="105"/>
    </location>
</feature>
<accession>A0A1F7I360</accession>
<evidence type="ECO:0000259" key="4">
    <source>
        <dbReference type="PROSITE" id="PS51084"/>
    </source>
</evidence>
<dbReference type="EMBL" id="MGAC01000031">
    <property type="protein sequence ID" value="OGK37776.1"/>
    <property type="molecule type" value="Genomic_DNA"/>
</dbReference>
<dbReference type="InterPro" id="IPR036265">
    <property type="entry name" value="HIT-like_sf"/>
</dbReference>
<dbReference type="InterPro" id="IPR011146">
    <property type="entry name" value="HIT-like"/>
</dbReference>
<dbReference type="AlphaFoldDB" id="A0A1F7I360"/>
<feature type="active site" description="Tele-AMP-histidine intermediate" evidence="1">
    <location>
        <position position="92"/>
    </location>
</feature>
<name>A0A1F7I360_9BACT</name>
<evidence type="ECO:0000313" key="5">
    <source>
        <dbReference type="EMBL" id="OGK37776.1"/>
    </source>
</evidence>
<proteinExistence type="predicted"/>
<feature type="short sequence motif" description="Histidine triad motif" evidence="2 3">
    <location>
        <begin position="90"/>
        <end position="94"/>
    </location>
</feature>
<evidence type="ECO:0000313" key="6">
    <source>
        <dbReference type="Proteomes" id="UP000176803"/>
    </source>
</evidence>
<dbReference type="GO" id="GO:0003824">
    <property type="term" value="F:catalytic activity"/>
    <property type="evidence" value="ECO:0007669"/>
    <property type="project" value="InterPro"/>
</dbReference>
<gene>
    <name evidence="5" type="ORF">A3F03_03460</name>
</gene>
<evidence type="ECO:0000256" key="1">
    <source>
        <dbReference type="PIRSR" id="PIRSR601310-1"/>
    </source>
</evidence>
<sequence length="129" mass="15088">MEDCIFCKIVKGEIPSYKIYEDQDFLAFLDIFPRVKGHALVIPKKHYRWVIDVPNFGEYWEITKKIAQKIERQIGASFTSFLTLGEEVTHAHIHLLPQTNNKRIEGVEFQKIVEMSKDEIVQLAKKIIL</sequence>
<dbReference type="PROSITE" id="PS51084">
    <property type="entry name" value="HIT_2"/>
    <property type="match status" value="1"/>
</dbReference>
<dbReference type="Pfam" id="PF01230">
    <property type="entry name" value="HIT"/>
    <property type="match status" value="1"/>
</dbReference>
<organism evidence="5 6">
    <name type="scientific">Candidatus Roizmanbacteria bacterium RIFCSPHIGHO2_12_FULL_41_11</name>
    <dbReference type="NCBI Taxonomy" id="1802052"/>
    <lineage>
        <taxon>Bacteria</taxon>
        <taxon>Candidatus Roizmaniibacteriota</taxon>
    </lineage>
</organism>
<dbReference type="PANTHER" id="PTHR46648">
    <property type="entry name" value="HIT FAMILY PROTEIN 1"/>
    <property type="match status" value="1"/>
</dbReference>
<comment type="caution">
    <text evidence="5">The sequence shown here is derived from an EMBL/GenBank/DDBJ whole genome shotgun (WGS) entry which is preliminary data.</text>
</comment>
<dbReference type="PRINTS" id="PR00332">
    <property type="entry name" value="HISTRIAD"/>
</dbReference>
<dbReference type="InterPro" id="IPR001310">
    <property type="entry name" value="Histidine_triad_HIT"/>
</dbReference>
<dbReference type="Gene3D" id="3.30.428.10">
    <property type="entry name" value="HIT-like"/>
    <property type="match status" value="1"/>
</dbReference>